<dbReference type="AlphaFoldDB" id="A0AAD5CKD3"/>
<name>A0AAD5CKD3_AMBAR</name>
<proteinExistence type="predicted"/>
<dbReference type="Proteomes" id="UP001206925">
    <property type="component" value="Unassembled WGS sequence"/>
</dbReference>
<evidence type="ECO:0000313" key="3">
    <source>
        <dbReference type="Proteomes" id="UP001206925"/>
    </source>
</evidence>
<evidence type="ECO:0008006" key="4">
    <source>
        <dbReference type="Google" id="ProtNLM"/>
    </source>
</evidence>
<dbReference type="EMBL" id="JAMZMK010007733">
    <property type="protein sequence ID" value="KAI7743438.1"/>
    <property type="molecule type" value="Genomic_DNA"/>
</dbReference>
<gene>
    <name evidence="2" type="ORF">M8C21_011289</name>
</gene>
<evidence type="ECO:0000313" key="2">
    <source>
        <dbReference type="EMBL" id="KAI7743438.1"/>
    </source>
</evidence>
<feature type="chain" id="PRO_5042089946" description="Phylloplanin-like" evidence="1">
    <location>
        <begin position="23"/>
        <end position="129"/>
    </location>
</feature>
<feature type="signal peptide" evidence="1">
    <location>
        <begin position="1"/>
        <end position="22"/>
    </location>
</feature>
<protein>
    <recommendedName>
        <fullName evidence="4">Phylloplanin-like</fullName>
    </recommendedName>
</protein>
<reference evidence="2" key="1">
    <citation type="submission" date="2022-06" db="EMBL/GenBank/DDBJ databases">
        <title>Uncovering the hologenomic basis of an extraordinary plant invasion.</title>
        <authorList>
            <person name="Bieker V.C."/>
            <person name="Martin M.D."/>
            <person name="Gilbert T."/>
            <person name="Hodgins K."/>
            <person name="Battlay P."/>
            <person name="Petersen B."/>
            <person name="Wilson J."/>
        </authorList>
    </citation>
    <scope>NUCLEOTIDE SEQUENCE</scope>
    <source>
        <strain evidence="2">AA19_3_7</strain>
        <tissue evidence="2">Leaf</tissue>
    </source>
</reference>
<dbReference type="InterPro" id="IPR040404">
    <property type="entry name" value="Phylloplanin-like"/>
</dbReference>
<dbReference type="PANTHER" id="PTHR34458:SF5">
    <property type="entry name" value="POLLEN OLE E 1 ALLERGEN AND EXTENSIN FAMILY PROTEIN"/>
    <property type="match status" value="1"/>
</dbReference>
<organism evidence="2 3">
    <name type="scientific">Ambrosia artemisiifolia</name>
    <name type="common">Common ragweed</name>
    <dbReference type="NCBI Taxonomy" id="4212"/>
    <lineage>
        <taxon>Eukaryota</taxon>
        <taxon>Viridiplantae</taxon>
        <taxon>Streptophyta</taxon>
        <taxon>Embryophyta</taxon>
        <taxon>Tracheophyta</taxon>
        <taxon>Spermatophyta</taxon>
        <taxon>Magnoliopsida</taxon>
        <taxon>eudicotyledons</taxon>
        <taxon>Gunneridae</taxon>
        <taxon>Pentapetalae</taxon>
        <taxon>asterids</taxon>
        <taxon>campanulids</taxon>
        <taxon>Asterales</taxon>
        <taxon>Asteraceae</taxon>
        <taxon>Asteroideae</taxon>
        <taxon>Heliantheae alliance</taxon>
        <taxon>Heliantheae</taxon>
        <taxon>Ambrosia</taxon>
    </lineage>
</organism>
<evidence type="ECO:0000256" key="1">
    <source>
        <dbReference type="SAM" id="SignalP"/>
    </source>
</evidence>
<sequence length="129" mass="13654">MTMKSSILIPLLVIFVGTQAEAQLPPLLPPVSVGTLFSISGIVSCSVNASVNGSNILTPPFRNASVELSCGGNVIATATTNESGVFVILDRRGAMLSTLLSTCKVNVLLHRSRLVTQPCLQPSRLLKRH</sequence>
<keyword evidence="1" id="KW-0732">Signal</keyword>
<dbReference type="PANTHER" id="PTHR34458">
    <property type="entry name" value="POLLEN OLE E 1 ALLERGEN AND EXTENSIN FAMILY PROTEIN-RELATED"/>
    <property type="match status" value="1"/>
</dbReference>
<keyword evidence="3" id="KW-1185">Reference proteome</keyword>
<comment type="caution">
    <text evidence="2">The sequence shown here is derived from an EMBL/GenBank/DDBJ whole genome shotgun (WGS) entry which is preliminary data.</text>
</comment>
<accession>A0AAD5CKD3</accession>